<dbReference type="Proteomes" id="UP000002424">
    <property type="component" value="Chromosome"/>
</dbReference>
<name>C1DH69_AZOVD</name>
<reference evidence="1 2" key="1">
    <citation type="journal article" date="2009" name="J. Bacteriol.">
        <title>Genome sequence of Azotobacter vinelandii, an obligate aerobe specialized to support diverse anaerobic metabolic processes.</title>
        <authorList>
            <person name="Setubal J.C."/>
            <person name="dos Santos P."/>
            <person name="Goldman B.S."/>
            <person name="Ertesvag H."/>
            <person name="Espin G."/>
            <person name="Rubio L.M."/>
            <person name="Valla S."/>
            <person name="Almeida N.F."/>
            <person name="Balasubramanian D."/>
            <person name="Cromes L."/>
            <person name="Curatti L."/>
            <person name="Du Z."/>
            <person name="Godsy E."/>
            <person name="Goodner B."/>
            <person name="Hellner-Burris K."/>
            <person name="Hernandez J.A."/>
            <person name="Houmiel K."/>
            <person name="Imperial J."/>
            <person name="Kennedy C."/>
            <person name="Larson T.J."/>
            <person name="Latreille P."/>
            <person name="Ligon L.S."/>
            <person name="Lu J."/>
            <person name="Maerk M."/>
            <person name="Miller N.M."/>
            <person name="Norton S."/>
            <person name="O'Carroll I.P."/>
            <person name="Paulsen I."/>
            <person name="Raulfs E.C."/>
            <person name="Roemer R."/>
            <person name="Rosser J."/>
            <person name="Segura D."/>
            <person name="Slater S."/>
            <person name="Stricklin S.L."/>
            <person name="Studholme D.J."/>
            <person name="Sun J."/>
            <person name="Viana C.J."/>
            <person name="Wallin E."/>
            <person name="Wang B."/>
            <person name="Wheeler C."/>
            <person name="Zhu H."/>
            <person name="Dean D.R."/>
            <person name="Dixon R."/>
            <person name="Wood D."/>
        </authorList>
    </citation>
    <scope>NUCLEOTIDE SEQUENCE [LARGE SCALE GENOMIC DNA]</scope>
    <source>
        <strain evidence="2">DJ / ATCC BAA-1303</strain>
    </source>
</reference>
<keyword evidence="2" id="KW-1185">Reference proteome</keyword>
<dbReference type="EMBL" id="CP001157">
    <property type="protein sequence ID" value="ACO76476.1"/>
    <property type="molecule type" value="Genomic_DNA"/>
</dbReference>
<dbReference type="HOGENOM" id="CLU_3408527_0_0_6"/>
<proteinExistence type="predicted"/>
<evidence type="ECO:0000313" key="1">
    <source>
        <dbReference type="EMBL" id="ACO76476.1"/>
    </source>
</evidence>
<organism evidence="1 2">
    <name type="scientific">Azotobacter vinelandii (strain DJ / ATCC BAA-1303)</name>
    <dbReference type="NCBI Taxonomy" id="322710"/>
    <lineage>
        <taxon>Bacteria</taxon>
        <taxon>Pseudomonadati</taxon>
        <taxon>Pseudomonadota</taxon>
        <taxon>Gammaproteobacteria</taxon>
        <taxon>Pseudomonadales</taxon>
        <taxon>Pseudomonadaceae</taxon>
        <taxon>Azotobacter</taxon>
    </lineage>
</organism>
<dbReference type="EnsemblBacteria" id="ACO76476">
    <property type="protein sequence ID" value="ACO76476"/>
    <property type="gene ID" value="Avin_02150"/>
</dbReference>
<accession>C1DH69</accession>
<dbReference type="AlphaFoldDB" id="C1DH69"/>
<gene>
    <name evidence="1" type="ordered locus">Avin_02150</name>
</gene>
<sequence>MEVSVAEFSIEQSYATIRMDSFIDFLQAF</sequence>
<evidence type="ECO:0000313" key="2">
    <source>
        <dbReference type="Proteomes" id="UP000002424"/>
    </source>
</evidence>
<protein>
    <submittedName>
        <fullName evidence="1">Uncharacterized protein</fullName>
    </submittedName>
</protein>
<dbReference type="KEGG" id="avn:Avin_02150"/>